<name>A0A0G0QRJ4_9BACT</name>
<accession>A0A0G0QRJ4</accession>
<dbReference type="EMBL" id="LBYB01000001">
    <property type="protein sequence ID" value="KKR42758.1"/>
    <property type="molecule type" value="Genomic_DNA"/>
</dbReference>
<dbReference type="Proteomes" id="UP000034881">
    <property type="component" value="Unassembled WGS sequence"/>
</dbReference>
<proteinExistence type="predicted"/>
<reference evidence="1 2" key="1">
    <citation type="journal article" date="2015" name="Nature">
        <title>rRNA introns, odd ribosomes, and small enigmatic genomes across a large radiation of phyla.</title>
        <authorList>
            <person name="Brown C.T."/>
            <person name="Hug L.A."/>
            <person name="Thomas B.C."/>
            <person name="Sharon I."/>
            <person name="Castelle C.J."/>
            <person name="Singh A."/>
            <person name="Wilkins M.J."/>
            <person name="Williams K.H."/>
            <person name="Banfield J.F."/>
        </authorList>
    </citation>
    <scope>NUCLEOTIDE SEQUENCE [LARGE SCALE GENOMIC DNA]</scope>
</reference>
<evidence type="ECO:0000313" key="2">
    <source>
        <dbReference type="Proteomes" id="UP000034881"/>
    </source>
</evidence>
<protein>
    <submittedName>
        <fullName evidence="1">Uncharacterized protein</fullName>
    </submittedName>
</protein>
<organism evidence="1 2">
    <name type="scientific">Candidatus Daviesbacteria bacterium GW2011_GWC2_40_12</name>
    <dbReference type="NCBI Taxonomy" id="1618431"/>
    <lineage>
        <taxon>Bacteria</taxon>
        <taxon>Candidatus Daviesiibacteriota</taxon>
    </lineage>
</organism>
<sequence length="249" mass="29028">MLPATLESNMTKMVRFNYTTINHDARIRLGLSINEYCVFDLIYNLSNNPKNAQMGWCYAKKETLGDYLDIGRATVFRAINKGLRNGLLEKHPEQPAFLRGTSKWYESVMIKNESQSETPYINKRYGQSQNDTPTRLKMRTYKDTNKDNDNFTAKPNGSVKKIGEILNGQSLTSRSDNPIFYEWQSEAERMWVELGLSGRPTDEFFRHVKLAFKKKRQGRLQIALSYCKDATKVNDMEKLFYWRYANEPV</sequence>
<comment type="caution">
    <text evidence="1">The sequence shown here is derived from an EMBL/GenBank/DDBJ whole genome shotgun (WGS) entry which is preliminary data.</text>
</comment>
<gene>
    <name evidence="1" type="ORF">UT77_C0001G0209</name>
</gene>
<dbReference type="AlphaFoldDB" id="A0A0G0QRJ4"/>
<evidence type="ECO:0000313" key="1">
    <source>
        <dbReference type="EMBL" id="KKR42758.1"/>
    </source>
</evidence>